<name>A0A9P0J9R7_9DIPT</name>
<protein>
    <recommendedName>
        <fullName evidence="2">BTB domain-containing protein</fullName>
    </recommendedName>
</protein>
<dbReference type="SMART" id="SM00225">
    <property type="entry name" value="BTB"/>
    <property type="match status" value="1"/>
</dbReference>
<dbReference type="Gene3D" id="3.30.710.10">
    <property type="entry name" value="Potassium Channel Kv1.1, Chain A"/>
    <property type="match status" value="1"/>
</dbReference>
<reference evidence="3" key="1">
    <citation type="submission" date="2022-01" db="EMBL/GenBank/DDBJ databases">
        <authorList>
            <person name="King R."/>
        </authorList>
    </citation>
    <scope>NUCLEOTIDE SEQUENCE</scope>
</reference>
<evidence type="ECO:0000256" key="1">
    <source>
        <dbReference type="SAM" id="Coils"/>
    </source>
</evidence>
<dbReference type="SUPFAM" id="SSF52058">
    <property type="entry name" value="L domain-like"/>
    <property type="match status" value="1"/>
</dbReference>
<keyword evidence="1" id="KW-0175">Coiled coil</keyword>
<dbReference type="PROSITE" id="PS50097">
    <property type="entry name" value="BTB"/>
    <property type="match status" value="1"/>
</dbReference>
<evidence type="ECO:0000313" key="3">
    <source>
        <dbReference type="EMBL" id="CAH1734653.1"/>
    </source>
</evidence>
<dbReference type="PANTHER" id="PTHR24413">
    <property type="entry name" value="SPECKLE-TYPE POZ PROTEIN"/>
    <property type="match status" value="1"/>
</dbReference>
<reference evidence="3" key="2">
    <citation type="submission" date="2022-10" db="EMBL/GenBank/DDBJ databases">
        <authorList>
            <consortium name="ENA_rothamsted_submissions"/>
            <consortium name="culmorum"/>
            <person name="King R."/>
        </authorList>
    </citation>
    <scope>NUCLEOTIDE SEQUENCE</scope>
</reference>
<proteinExistence type="predicted"/>
<dbReference type="OrthoDB" id="676979at2759"/>
<evidence type="ECO:0000259" key="2">
    <source>
        <dbReference type="PROSITE" id="PS50097"/>
    </source>
</evidence>
<dbReference type="InterPro" id="IPR032675">
    <property type="entry name" value="LRR_dom_sf"/>
</dbReference>
<evidence type="ECO:0000313" key="4">
    <source>
        <dbReference type="Proteomes" id="UP001153620"/>
    </source>
</evidence>
<gene>
    <name evidence="3" type="ORF">CHIRRI_LOCUS13947</name>
</gene>
<dbReference type="Pfam" id="PF00651">
    <property type="entry name" value="BTB"/>
    <property type="match status" value="1"/>
</dbReference>
<dbReference type="AlphaFoldDB" id="A0A9P0J9R7"/>
<feature type="domain" description="BTB" evidence="2">
    <location>
        <begin position="272"/>
        <end position="336"/>
    </location>
</feature>
<sequence length="442" mass="51589">MELPCTYRHCSFIDKSVYTCKFFKQDIPENGQIMPKGLHQLYQQGNKLNNKNIFAVIFIECNITKVPRGLKKLFPRMKILSICSSTLKVVTKADLIEYKNIERIGFCDNQIEFLPGNLFEGFTNLEEVSFNGNKLKLIEPNILDSLQYLKTVNFNDNPGYKKCFSSIKGFESNATLDEVKDELFVKFYRDFMKINDFLKIEDENQDLKKKNQSLNVENLILKENSLSYQSRYLKCLNEIQRLKDQLKKRGQDYSQINQSDIKTFLETDETFRDFSIQIGNREFPVHKFLLAARSPTLAELLKNNPEVENLKLVDISMETFEIILKFLYTDELPGEAGTNFLHLFAAAGKLKIQELKNYAAIKLIDQTNEDNVIDILNVSKKYEHEELRTKAFKVVKKKYPKIEFKDEWAANPEKLIKIIEIIKKKEEAVRKIEEAFKELGKK</sequence>
<dbReference type="InterPro" id="IPR000210">
    <property type="entry name" value="BTB/POZ_dom"/>
</dbReference>
<dbReference type="SUPFAM" id="SSF54695">
    <property type="entry name" value="POZ domain"/>
    <property type="match status" value="1"/>
</dbReference>
<keyword evidence="4" id="KW-1185">Reference proteome</keyword>
<dbReference type="Gene3D" id="3.80.10.10">
    <property type="entry name" value="Ribonuclease Inhibitor"/>
    <property type="match status" value="1"/>
</dbReference>
<organism evidence="3 4">
    <name type="scientific">Chironomus riparius</name>
    <dbReference type="NCBI Taxonomy" id="315576"/>
    <lineage>
        <taxon>Eukaryota</taxon>
        <taxon>Metazoa</taxon>
        <taxon>Ecdysozoa</taxon>
        <taxon>Arthropoda</taxon>
        <taxon>Hexapoda</taxon>
        <taxon>Insecta</taxon>
        <taxon>Pterygota</taxon>
        <taxon>Neoptera</taxon>
        <taxon>Endopterygota</taxon>
        <taxon>Diptera</taxon>
        <taxon>Nematocera</taxon>
        <taxon>Chironomoidea</taxon>
        <taxon>Chironomidae</taxon>
        <taxon>Chironominae</taxon>
        <taxon>Chironomus</taxon>
    </lineage>
</organism>
<feature type="coiled-coil region" evidence="1">
    <location>
        <begin position="197"/>
        <end position="224"/>
    </location>
</feature>
<dbReference type="EMBL" id="OU895880">
    <property type="protein sequence ID" value="CAH1734653.1"/>
    <property type="molecule type" value="Genomic_DNA"/>
</dbReference>
<dbReference type="Proteomes" id="UP001153620">
    <property type="component" value="Chromosome 4"/>
</dbReference>
<accession>A0A9P0J9R7</accession>
<dbReference type="InterPro" id="IPR011333">
    <property type="entry name" value="SKP1/BTB/POZ_sf"/>
</dbReference>
<dbReference type="CDD" id="cd18186">
    <property type="entry name" value="BTB_POZ_ZBTB_KLHL-like"/>
    <property type="match status" value="1"/>
</dbReference>